<dbReference type="PROSITE" id="PS50001">
    <property type="entry name" value="SH2"/>
    <property type="match status" value="1"/>
</dbReference>
<dbReference type="FunFam" id="3.30.505.10:FF:000016">
    <property type="entry name" value="B-cell linker protein isoform 2"/>
    <property type="match status" value="1"/>
</dbReference>
<reference evidence="5 6" key="1">
    <citation type="journal article" date="2018" name="Nat. Ecol. Evol.">
        <title>Shark genomes provide insights into elasmobranch evolution and the origin of vertebrates.</title>
        <authorList>
            <person name="Hara Y"/>
            <person name="Yamaguchi K"/>
            <person name="Onimaru K"/>
            <person name="Kadota M"/>
            <person name="Koyanagi M"/>
            <person name="Keeley SD"/>
            <person name="Tatsumi K"/>
            <person name="Tanaka K"/>
            <person name="Motone F"/>
            <person name="Kageyama Y"/>
            <person name="Nozu R"/>
            <person name="Adachi N"/>
            <person name="Nishimura O"/>
            <person name="Nakagawa R"/>
            <person name="Tanegashima C"/>
            <person name="Kiyatake I"/>
            <person name="Matsumoto R"/>
            <person name="Murakumo K"/>
            <person name="Nishida K"/>
            <person name="Terakita A"/>
            <person name="Kuratani S"/>
            <person name="Sato K"/>
            <person name="Hyodo S Kuraku.S."/>
        </authorList>
    </citation>
    <scope>NUCLEOTIDE SEQUENCE [LARGE SCALE GENOMIC DNA]</scope>
</reference>
<evidence type="ECO:0000313" key="6">
    <source>
        <dbReference type="Proteomes" id="UP000287033"/>
    </source>
</evidence>
<gene>
    <name evidence="5" type="ORF">chiPu_0001442</name>
</gene>
<evidence type="ECO:0000256" key="2">
    <source>
        <dbReference type="PROSITE-ProRule" id="PRU00191"/>
    </source>
</evidence>
<comment type="caution">
    <text evidence="5">The sequence shown here is derived from an EMBL/GenBank/DDBJ whole genome shotgun (WGS) entry which is preliminary data.</text>
</comment>
<dbReference type="GO" id="GO:0005737">
    <property type="term" value="C:cytoplasm"/>
    <property type="evidence" value="ECO:0007669"/>
    <property type="project" value="UniProtKB-ARBA"/>
</dbReference>
<sequence length="325" mass="36515">MSTEQGTFDFSRQCKLNKTGSTADSTSPDSGSENEETYEPPPSERPLRAVTTIEPTNNYYIERQTKPSASSPKPGMRQPVYLPKVQNMKSESDPARMHDLCVAHTTHKGPTMNKAVEDIPPVLPPRTHRQTQLDLEDITDGEYLEFDCKEKMPIPPATARRISINQTQLKRFIPTPFTQSVPSPNLQEESTGKTSIGMISSPNMFTETTNLSSKSWYASKCDRKTAEAVLHENGKDGAFLVRPSSGCDKNQPYTLAVLCRRKVYNIPIRLNEYGKQCVLGKEKAGERWFNSIGEMIDYYQGNSLILIDRQNNTKNSALLLHPVRL</sequence>
<dbReference type="Proteomes" id="UP000287033">
    <property type="component" value="Unassembled WGS sequence"/>
</dbReference>
<dbReference type="OMA" id="CVAHTTH"/>
<dbReference type="EMBL" id="BEZZ01000022">
    <property type="protein sequence ID" value="GCC23050.1"/>
    <property type="molecule type" value="Genomic_DNA"/>
</dbReference>
<dbReference type="PRINTS" id="PR00401">
    <property type="entry name" value="SH2DOMAIN"/>
</dbReference>
<accession>A0A401RY54</accession>
<name>A0A401RY54_CHIPU</name>
<dbReference type="OrthoDB" id="10044490at2759"/>
<keyword evidence="1 2" id="KW-0727">SH2 domain</keyword>
<dbReference type="GO" id="GO:0035556">
    <property type="term" value="P:intracellular signal transduction"/>
    <property type="evidence" value="ECO:0007669"/>
    <property type="project" value="TreeGrafter"/>
</dbReference>
<evidence type="ECO:0000259" key="4">
    <source>
        <dbReference type="PROSITE" id="PS50001"/>
    </source>
</evidence>
<dbReference type="GO" id="GO:0007169">
    <property type="term" value="P:cell surface receptor protein tyrosine kinase signaling pathway"/>
    <property type="evidence" value="ECO:0007669"/>
    <property type="project" value="TreeGrafter"/>
</dbReference>
<feature type="compositionally biased region" description="Polar residues" evidence="3">
    <location>
        <begin position="1"/>
        <end position="31"/>
    </location>
</feature>
<evidence type="ECO:0000256" key="3">
    <source>
        <dbReference type="SAM" id="MobiDB-lite"/>
    </source>
</evidence>
<dbReference type="InterPro" id="IPR000980">
    <property type="entry name" value="SH2"/>
</dbReference>
<dbReference type="SMART" id="SM00252">
    <property type="entry name" value="SH2"/>
    <property type="match status" value="1"/>
</dbReference>
<organism evidence="5 6">
    <name type="scientific">Chiloscyllium punctatum</name>
    <name type="common">Brownbanded bambooshark</name>
    <name type="synonym">Hemiscyllium punctatum</name>
    <dbReference type="NCBI Taxonomy" id="137246"/>
    <lineage>
        <taxon>Eukaryota</taxon>
        <taxon>Metazoa</taxon>
        <taxon>Chordata</taxon>
        <taxon>Craniata</taxon>
        <taxon>Vertebrata</taxon>
        <taxon>Chondrichthyes</taxon>
        <taxon>Elasmobranchii</taxon>
        <taxon>Galeomorphii</taxon>
        <taxon>Galeoidea</taxon>
        <taxon>Orectolobiformes</taxon>
        <taxon>Hemiscylliidae</taxon>
        <taxon>Chiloscyllium</taxon>
    </lineage>
</organism>
<dbReference type="Gene3D" id="3.30.505.10">
    <property type="entry name" value="SH2 domain"/>
    <property type="match status" value="1"/>
</dbReference>
<dbReference type="InterPro" id="IPR051751">
    <property type="entry name" value="Immunoreceptor_sig_adapters"/>
</dbReference>
<keyword evidence="6" id="KW-1185">Reference proteome</keyword>
<dbReference type="STRING" id="137246.A0A401RY54"/>
<dbReference type="PANTHER" id="PTHR14098">
    <property type="entry name" value="SH2 DOMAIN CONTAINING PROTEIN"/>
    <property type="match status" value="1"/>
</dbReference>
<feature type="region of interest" description="Disordered" evidence="3">
    <location>
        <begin position="1"/>
        <end position="78"/>
    </location>
</feature>
<proteinExistence type="predicted"/>
<protein>
    <recommendedName>
        <fullName evidence="4">SH2 domain-containing protein</fullName>
    </recommendedName>
</protein>
<dbReference type="Pfam" id="PF00017">
    <property type="entry name" value="SH2"/>
    <property type="match status" value="1"/>
</dbReference>
<dbReference type="PANTHER" id="PTHR14098:SF3">
    <property type="entry name" value="B-CELL LINKER PROTEIN"/>
    <property type="match status" value="1"/>
</dbReference>
<feature type="domain" description="SH2" evidence="4">
    <location>
        <begin position="216"/>
        <end position="323"/>
    </location>
</feature>
<dbReference type="InterPro" id="IPR036860">
    <property type="entry name" value="SH2_dom_sf"/>
</dbReference>
<evidence type="ECO:0000256" key="1">
    <source>
        <dbReference type="ARBA" id="ARBA00022999"/>
    </source>
</evidence>
<dbReference type="SUPFAM" id="SSF55550">
    <property type="entry name" value="SH2 domain"/>
    <property type="match status" value="1"/>
</dbReference>
<evidence type="ECO:0000313" key="5">
    <source>
        <dbReference type="EMBL" id="GCC23050.1"/>
    </source>
</evidence>
<feature type="compositionally biased region" description="Polar residues" evidence="3">
    <location>
        <begin position="176"/>
        <end position="199"/>
    </location>
</feature>
<dbReference type="AlphaFoldDB" id="A0A401RY54"/>
<feature type="region of interest" description="Disordered" evidence="3">
    <location>
        <begin position="175"/>
        <end position="199"/>
    </location>
</feature>